<dbReference type="GO" id="GO:0009003">
    <property type="term" value="F:signal peptidase activity"/>
    <property type="evidence" value="ECO:0007669"/>
    <property type="project" value="UniProtKB-EC"/>
</dbReference>
<sequence length="211" mass="23935">MENKQTDSSIDNAINSESANSAFKSEKKAELEEKAVYGAGCFYELTKWLIAVVIFFCLIHFFVATVFIVDGVSMEPNFHTGETVIANRWQYIFGNPERGDVVVLKFPGDPVHKKYIKRIIGIPGDTIAIKDGEVFLNGKKLDEPYLPTEMLTMPNVNRTLRGSDYFLMGDNRPNSSDSRVWGIADKRFLIGKGWLIIWPFNQVGVIQHYTF</sequence>
<keyword evidence="6" id="KW-1133">Transmembrane helix</keyword>
<evidence type="ECO:0000256" key="6">
    <source>
        <dbReference type="RuleBase" id="RU362042"/>
    </source>
</evidence>
<dbReference type="Pfam" id="PF10502">
    <property type="entry name" value="Peptidase_S26"/>
    <property type="match status" value="1"/>
</dbReference>
<dbReference type="GO" id="GO:0016020">
    <property type="term" value="C:membrane"/>
    <property type="evidence" value="ECO:0007669"/>
    <property type="project" value="UniProtKB-SubCell"/>
</dbReference>
<feature type="active site" evidence="5">
    <location>
        <position position="73"/>
    </location>
</feature>
<dbReference type="NCBIfam" id="TIGR02227">
    <property type="entry name" value="sigpep_I_bact"/>
    <property type="match status" value="1"/>
</dbReference>
<protein>
    <recommendedName>
        <fullName evidence="3 6">Signal peptidase I</fullName>
        <ecNumber evidence="3 6">3.4.21.89</ecNumber>
    </recommendedName>
</protein>
<dbReference type="CDD" id="cd06530">
    <property type="entry name" value="S26_SPase_I"/>
    <property type="match status" value="1"/>
</dbReference>
<dbReference type="GO" id="GO:0006465">
    <property type="term" value="P:signal peptide processing"/>
    <property type="evidence" value="ECO:0007669"/>
    <property type="project" value="InterPro"/>
</dbReference>
<keyword evidence="4 6" id="KW-0378">Hydrolase</keyword>
<comment type="catalytic activity">
    <reaction evidence="1 6">
        <text>Cleavage of hydrophobic, N-terminal signal or leader sequences from secreted and periplasmic proteins.</text>
        <dbReference type="EC" id="3.4.21.89"/>
    </reaction>
</comment>
<feature type="transmembrane region" description="Helical" evidence="6">
    <location>
        <begin position="48"/>
        <end position="69"/>
    </location>
</feature>
<evidence type="ECO:0000256" key="2">
    <source>
        <dbReference type="ARBA" id="ARBA00009370"/>
    </source>
</evidence>
<comment type="subcellular location">
    <subcellularLocation>
        <location evidence="6">Membrane</location>
        <topology evidence="6">Single-pass type II membrane protein</topology>
    </subcellularLocation>
</comment>
<dbReference type="InterPro" id="IPR000223">
    <property type="entry name" value="Pept_S26A_signal_pept_1"/>
</dbReference>
<evidence type="ECO:0000256" key="3">
    <source>
        <dbReference type="ARBA" id="ARBA00013208"/>
    </source>
</evidence>
<organism evidence="8 9">
    <name type="scientific">Berkelbacteria bacterium GW2011_GWE1_39_12</name>
    <dbReference type="NCBI Taxonomy" id="1618337"/>
    <lineage>
        <taxon>Bacteria</taxon>
        <taxon>Candidatus Berkelbacteria</taxon>
    </lineage>
</organism>
<accession>A0A0G4B5N2</accession>
<dbReference type="GO" id="GO:0004252">
    <property type="term" value="F:serine-type endopeptidase activity"/>
    <property type="evidence" value="ECO:0007669"/>
    <property type="project" value="InterPro"/>
</dbReference>
<dbReference type="InterPro" id="IPR019533">
    <property type="entry name" value="Peptidase_S26"/>
</dbReference>
<comment type="similarity">
    <text evidence="2 6">Belongs to the peptidase S26 family.</text>
</comment>
<gene>
    <name evidence="8" type="ORF">UT28_C0001G0507</name>
</gene>
<dbReference type="PANTHER" id="PTHR43390:SF1">
    <property type="entry name" value="CHLOROPLAST PROCESSING PEPTIDASE"/>
    <property type="match status" value="1"/>
</dbReference>
<dbReference type="PROSITE" id="PS00760">
    <property type="entry name" value="SPASE_I_2"/>
    <property type="match status" value="1"/>
</dbReference>
<evidence type="ECO:0000256" key="1">
    <source>
        <dbReference type="ARBA" id="ARBA00000677"/>
    </source>
</evidence>
<proteinExistence type="inferred from homology"/>
<dbReference type="PANTHER" id="PTHR43390">
    <property type="entry name" value="SIGNAL PEPTIDASE I"/>
    <property type="match status" value="1"/>
</dbReference>
<dbReference type="EC" id="3.4.21.89" evidence="3 6"/>
<dbReference type="PRINTS" id="PR00727">
    <property type="entry name" value="LEADERPTASE"/>
</dbReference>
<evidence type="ECO:0000256" key="4">
    <source>
        <dbReference type="ARBA" id="ARBA00022801"/>
    </source>
</evidence>
<dbReference type="InterPro" id="IPR036286">
    <property type="entry name" value="LexA/Signal_pep-like_sf"/>
</dbReference>
<dbReference type="Gene3D" id="2.10.109.10">
    <property type="entry name" value="Umud Fragment, subunit A"/>
    <property type="match status" value="1"/>
</dbReference>
<name>A0A0G4B5N2_9BACT</name>
<feature type="active site" evidence="5">
    <location>
        <position position="117"/>
    </location>
</feature>
<dbReference type="SUPFAM" id="SSF51306">
    <property type="entry name" value="LexA/Signal peptidase"/>
    <property type="match status" value="1"/>
</dbReference>
<keyword evidence="6" id="KW-0472">Membrane</keyword>
<evidence type="ECO:0000256" key="5">
    <source>
        <dbReference type="PIRSR" id="PIRSR600223-1"/>
    </source>
</evidence>
<keyword evidence="6" id="KW-0812">Transmembrane</keyword>
<evidence type="ECO:0000313" key="8">
    <source>
        <dbReference type="EMBL" id="AKM82312.1"/>
    </source>
</evidence>
<dbReference type="InterPro" id="IPR019757">
    <property type="entry name" value="Pept_S26A_signal_pept_1_Lys-AS"/>
</dbReference>
<evidence type="ECO:0000259" key="7">
    <source>
        <dbReference type="Pfam" id="PF10502"/>
    </source>
</evidence>
<dbReference type="KEGG" id="bbgw:UT28_C0001G0507"/>
<dbReference type="PATRIC" id="fig|1618337.4.peg.507"/>
<dbReference type="EMBL" id="CP011213">
    <property type="protein sequence ID" value="AKM82312.1"/>
    <property type="molecule type" value="Genomic_DNA"/>
</dbReference>
<reference evidence="8 9" key="1">
    <citation type="journal article" date="2015" name="Nature">
        <title>rRNA introns, odd ribosomes, and small enigmatic genomes across a large radiation of phyla.</title>
        <authorList>
            <person name="Brown C.T."/>
            <person name="Hug L.A."/>
            <person name="Thomas B.C."/>
            <person name="Sharon I."/>
            <person name="Castelle C.J."/>
            <person name="Singh A."/>
            <person name="Wilkins M.J."/>
            <person name="Williams K.H."/>
            <person name="Banfield J.F."/>
        </authorList>
    </citation>
    <scope>NUCLEOTIDE SEQUENCE [LARGE SCALE GENOMIC DNA]</scope>
</reference>
<evidence type="ECO:0000313" key="9">
    <source>
        <dbReference type="Proteomes" id="UP000035648"/>
    </source>
</evidence>
<dbReference type="STRING" id="1618337.UT28_C0001G0507"/>
<dbReference type="Proteomes" id="UP000035648">
    <property type="component" value="Chromosome"/>
</dbReference>
<feature type="domain" description="Peptidase S26" evidence="7">
    <location>
        <begin position="44"/>
        <end position="198"/>
    </location>
</feature>
<keyword evidence="6" id="KW-0645">Protease</keyword>
<dbReference type="AlphaFoldDB" id="A0A0G4B5N2"/>